<evidence type="ECO:0000256" key="2">
    <source>
        <dbReference type="SAM" id="Phobius"/>
    </source>
</evidence>
<evidence type="ECO:0000313" key="4">
    <source>
        <dbReference type="Proteomes" id="UP001494902"/>
    </source>
</evidence>
<dbReference type="PANTHER" id="PTHR30199:SF0">
    <property type="entry name" value="INNER MEMBRANE PROTEIN YDCO"/>
    <property type="match status" value="1"/>
</dbReference>
<dbReference type="EMBL" id="JBEDNQ010000010">
    <property type="protein sequence ID" value="MEQ3553305.1"/>
    <property type="molecule type" value="Genomic_DNA"/>
</dbReference>
<feature type="transmembrane region" description="Helical" evidence="2">
    <location>
        <begin position="135"/>
        <end position="155"/>
    </location>
</feature>
<feature type="transmembrane region" description="Helical" evidence="2">
    <location>
        <begin position="329"/>
        <end position="353"/>
    </location>
</feature>
<feature type="transmembrane region" description="Helical" evidence="2">
    <location>
        <begin position="284"/>
        <end position="302"/>
    </location>
</feature>
<keyword evidence="2" id="KW-1133">Transmembrane helix</keyword>
<feature type="transmembrane region" description="Helical" evidence="2">
    <location>
        <begin position="186"/>
        <end position="204"/>
    </location>
</feature>
<feature type="transmembrane region" description="Helical" evidence="2">
    <location>
        <begin position="81"/>
        <end position="102"/>
    </location>
</feature>
<dbReference type="Proteomes" id="UP001494902">
    <property type="component" value="Unassembled WGS sequence"/>
</dbReference>
<dbReference type="InterPro" id="IPR004711">
    <property type="entry name" value="Benzoate_Transporter"/>
</dbReference>
<sequence length="439" mass="43576">MTAPADDPTEDTVADPPRPAGQASSRRIEPGPGIRSGLRGLPRRLNPATIGAAVVAAVFGCTGPALIVIDGAAANGLPGELISSWIFGIYVFGGLISLVLALRYRVPVVGAFSIPGAVLVVGALATFPFSDVVGAFLAAGLLVLVLGLTGLIGTVSRWLPQPIVMAMIAGALIRFGIGVVDAAGSAPWIVAAAVAGFLVLSRFVPAVPAPLGALVAGLVAAAWTSGFAAQDTAVAGWTLPVLVVPTFDLGAILAVGIPLAALVVAAENAQAYGVLLSQGYRPPINAMTVASGIGGLLAPLTGGHNANIAGPMTAICSSPQAGADPGDRYAASVVNGLLFIAFGLLAGFAVTAVTALPSELIAAVAGLAMIGVLVSSFHGAFGAGRFRVGALTALVVAMSGIAPLGISSPFWALVAGVVASAVLEPRDFRSREAEPAQNG</sequence>
<feature type="region of interest" description="Disordered" evidence="1">
    <location>
        <begin position="1"/>
        <end position="40"/>
    </location>
</feature>
<feature type="transmembrane region" description="Helical" evidence="2">
    <location>
        <begin position="109"/>
        <end position="129"/>
    </location>
</feature>
<feature type="transmembrane region" description="Helical" evidence="2">
    <location>
        <begin position="360"/>
        <end position="381"/>
    </location>
</feature>
<dbReference type="RefSeq" id="WP_349300376.1">
    <property type="nucleotide sequence ID" value="NZ_JBEDNQ010000010.1"/>
</dbReference>
<dbReference type="Pfam" id="PF03594">
    <property type="entry name" value="BenE"/>
    <property type="match status" value="1"/>
</dbReference>
<dbReference type="PANTHER" id="PTHR30199">
    <property type="entry name" value="MFS FAMILY TRANSPORTER, PREDICTED SUBSTRATE BENZOATE"/>
    <property type="match status" value="1"/>
</dbReference>
<proteinExistence type="predicted"/>
<reference evidence="3 4" key="1">
    <citation type="submission" date="2024-03" db="EMBL/GenBank/DDBJ databases">
        <title>Draft genome sequence of Pseudonocardia nematodicida JCM 31783.</title>
        <authorList>
            <person name="Butdee W."/>
            <person name="Duangmal K."/>
        </authorList>
    </citation>
    <scope>NUCLEOTIDE SEQUENCE [LARGE SCALE GENOMIC DNA]</scope>
    <source>
        <strain evidence="3 4">JCM 31783</strain>
    </source>
</reference>
<evidence type="ECO:0000256" key="1">
    <source>
        <dbReference type="SAM" id="MobiDB-lite"/>
    </source>
</evidence>
<feature type="transmembrane region" description="Helical" evidence="2">
    <location>
        <begin position="45"/>
        <end position="69"/>
    </location>
</feature>
<organism evidence="3 4">
    <name type="scientific">Pseudonocardia nematodicida</name>
    <dbReference type="NCBI Taxonomy" id="1206997"/>
    <lineage>
        <taxon>Bacteria</taxon>
        <taxon>Bacillati</taxon>
        <taxon>Actinomycetota</taxon>
        <taxon>Actinomycetes</taxon>
        <taxon>Pseudonocardiales</taxon>
        <taxon>Pseudonocardiaceae</taxon>
        <taxon>Pseudonocardia</taxon>
    </lineage>
</organism>
<feature type="transmembrane region" description="Helical" evidence="2">
    <location>
        <begin position="211"/>
        <end position="229"/>
    </location>
</feature>
<keyword evidence="4" id="KW-1185">Reference proteome</keyword>
<feature type="transmembrane region" description="Helical" evidence="2">
    <location>
        <begin position="241"/>
        <end position="264"/>
    </location>
</feature>
<protein>
    <submittedName>
        <fullName evidence="3">Benzoate/H(+) symporter BenE family transporter</fullName>
    </submittedName>
</protein>
<name>A0ABV1KFR3_9PSEU</name>
<evidence type="ECO:0000313" key="3">
    <source>
        <dbReference type="EMBL" id="MEQ3553305.1"/>
    </source>
</evidence>
<keyword evidence="2" id="KW-0472">Membrane</keyword>
<gene>
    <name evidence="3" type="ORF">WIS52_22775</name>
</gene>
<accession>A0ABV1KFR3</accession>
<comment type="caution">
    <text evidence="3">The sequence shown here is derived from an EMBL/GenBank/DDBJ whole genome shotgun (WGS) entry which is preliminary data.</text>
</comment>
<keyword evidence="2" id="KW-0812">Transmembrane</keyword>